<dbReference type="InterPro" id="IPR011681">
    <property type="entry name" value="GcrA"/>
</dbReference>
<dbReference type="RefSeq" id="WP_012044635.1">
    <property type="nucleotide sequence ID" value="NZ_JABFDP010000073.1"/>
</dbReference>
<keyword evidence="2" id="KW-1185">Reference proteome</keyword>
<name>A0ABS5GJD4_9BRAD</name>
<gene>
    <name evidence="1" type="ORF">JQ619_37375</name>
</gene>
<protein>
    <submittedName>
        <fullName evidence="1">Helix-turn-helix domain-containing protein</fullName>
    </submittedName>
</protein>
<evidence type="ECO:0000313" key="2">
    <source>
        <dbReference type="Proteomes" id="UP001314635"/>
    </source>
</evidence>
<accession>A0ABS5GJD4</accession>
<proteinExistence type="predicted"/>
<dbReference type="Proteomes" id="UP001314635">
    <property type="component" value="Unassembled WGS sequence"/>
</dbReference>
<dbReference type="Pfam" id="PF07750">
    <property type="entry name" value="GcrA"/>
    <property type="match status" value="1"/>
</dbReference>
<sequence>MPAERQTQPTWTEERLRALKQHFEAGLTCREIAAELGVSRNAVIGKISRLALTRDNGGDTRRVVRAENARDGARRPVPKLRRRILRAVSNDPPPIMIEEPPAGPVENGCSLFELSKERCRWPISTPGADDFCFCGSKPLDGLPYCPSHTRMAYRVASSR</sequence>
<dbReference type="Gene3D" id="1.10.10.60">
    <property type="entry name" value="Homeodomain-like"/>
    <property type="match status" value="1"/>
</dbReference>
<reference evidence="2" key="1">
    <citation type="journal article" date="2021" name="ISME J.">
        <title>Evolutionary origin and ecological implication of a unique nif island in free-living Bradyrhizobium lineages.</title>
        <authorList>
            <person name="Tao J."/>
        </authorList>
    </citation>
    <scope>NUCLEOTIDE SEQUENCE [LARGE SCALE GENOMIC DNA]</scope>
    <source>
        <strain evidence="2">SZCCT0094</strain>
    </source>
</reference>
<dbReference type="EMBL" id="JAFCLK010000066">
    <property type="protein sequence ID" value="MBR1141433.1"/>
    <property type="molecule type" value="Genomic_DNA"/>
</dbReference>
<evidence type="ECO:0000313" key="1">
    <source>
        <dbReference type="EMBL" id="MBR1141433.1"/>
    </source>
</evidence>
<organism evidence="1 2">
    <name type="scientific">Bradyrhizobium denitrificans</name>
    <dbReference type="NCBI Taxonomy" id="2734912"/>
    <lineage>
        <taxon>Bacteria</taxon>
        <taxon>Pseudomonadati</taxon>
        <taxon>Pseudomonadota</taxon>
        <taxon>Alphaproteobacteria</taxon>
        <taxon>Hyphomicrobiales</taxon>
        <taxon>Nitrobacteraceae</taxon>
        <taxon>Bradyrhizobium</taxon>
    </lineage>
</organism>
<comment type="caution">
    <text evidence="1">The sequence shown here is derived from an EMBL/GenBank/DDBJ whole genome shotgun (WGS) entry which is preliminary data.</text>
</comment>